<evidence type="ECO:0000313" key="2">
    <source>
        <dbReference type="EMBL" id="GAA4469970.1"/>
    </source>
</evidence>
<sequence>MQTFKTSKAKENILARIRKGLGEAKLPMPFPDAEKNATPVYGTPGMSVEEDFVMAFKELGGKFIFCDSEEDLLAQLTVLHANKDWKQLLCTDERLLTLCRRSGLDIVSPADPSIEGADACITGCEALIGRTGSILLSSAQHMGRTSPVYYPIHIVFAYLDQVHHDIADGLKALKKKYGADLPSMINIATGPSRTADIEKTLVVGVHGPAEVYCFLINGFMP</sequence>
<reference evidence="3" key="1">
    <citation type="journal article" date="2019" name="Int. J. Syst. Evol. Microbiol.">
        <title>The Global Catalogue of Microorganisms (GCM) 10K type strain sequencing project: providing services to taxonomists for standard genome sequencing and annotation.</title>
        <authorList>
            <consortium name="The Broad Institute Genomics Platform"/>
            <consortium name="The Broad Institute Genome Sequencing Center for Infectious Disease"/>
            <person name="Wu L."/>
            <person name="Ma J."/>
        </authorList>
    </citation>
    <scope>NUCLEOTIDE SEQUENCE [LARGE SCALE GENOMIC DNA]</scope>
    <source>
        <strain evidence="3">JCM 32105</strain>
    </source>
</reference>
<gene>
    <name evidence="2" type="ORF">GCM10023093_30320</name>
</gene>
<dbReference type="RefSeq" id="WP_345085147.1">
    <property type="nucleotide sequence ID" value="NZ_BAABFA010000024.1"/>
</dbReference>
<evidence type="ECO:0000313" key="3">
    <source>
        <dbReference type="Proteomes" id="UP001500067"/>
    </source>
</evidence>
<dbReference type="EMBL" id="BAABFA010000024">
    <property type="protein sequence ID" value="GAA4469970.1"/>
    <property type="molecule type" value="Genomic_DNA"/>
</dbReference>
<dbReference type="PANTHER" id="PTHR43682">
    <property type="entry name" value="LACTATE UTILIZATION PROTEIN C"/>
    <property type="match status" value="1"/>
</dbReference>
<evidence type="ECO:0000259" key="1">
    <source>
        <dbReference type="Pfam" id="PF02589"/>
    </source>
</evidence>
<organism evidence="2 3">
    <name type="scientific">Nemorincola caseinilytica</name>
    <dbReference type="NCBI Taxonomy" id="2054315"/>
    <lineage>
        <taxon>Bacteria</taxon>
        <taxon>Pseudomonadati</taxon>
        <taxon>Bacteroidota</taxon>
        <taxon>Chitinophagia</taxon>
        <taxon>Chitinophagales</taxon>
        <taxon>Chitinophagaceae</taxon>
        <taxon>Nemorincola</taxon>
    </lineage>
</organism>
<dbReference type="InterPro" id="IPR037171">
    <property type="entry name" value="NagB/RpiA_transferase-like"/>
</dbReference>
<keyword evidence="3" id="KW-1185">Reference proteome</keyword>
<dbReference type="PANTHER" id="PTHR43682:SF1">
    <property type="entry name" value="LACTATE UTILIZATION PROTEIN C"/>
    <property type="match status" value="1"/>
</dbReference>
<comment type="caution">
    <text evidence="2">The sequence shown here is derived from an EMBL/GenBank/DDBJ whole genome shotgun (WGS) entry which is preliminary data.</text>
</comment>
<accession>A0ABP8NR47</accession>
<protein>
    <submittedName>
        <fullName evidence="2">Lactate utilization protein</fullName>
    </submittedName>
</protein>
<dbReference type="Gene3D" id="3.40.50.10420">
    <property type="entry name" value="NagB/RpiA/CoA transferase-like"/>
    <property type="match status" value="1"/>
</dbReference>
<dbReference type="InterPro" id="IPR003741">
    <property type="entry name" value="LUD_dom"/>
</dbReference>
<name>A0ABP8NR47_9BACT</name>
<proteinExistence type="predicted"/>
<feature type="domain" description="LUD" evidence="1">
    <location>
        <begin position="115"/>
        <end position="216"/>
    </location>
</feature>
<dbReference type="InterPro" id="IPR024185">
    <property type="entry name" value="FTHF_cligase-like_sf"/>
</dbReference>
<dbReference type="Pfam" id="PF02589">
    <property type="entry name" value="LUD_dom"/>
    <property type="match status" value="1"/>
</dbReference>
<dbReference type="SUPFAM" id="SSF100950">
    <property type="entry name" value="NagB/RpiA/CoA transferase-like"/>
    <property type="match status" value="1"/>
</dbReference>
<dbReference type="Proteomes" id="UP001500067">
    <property type="component" value="Unassembled WGS sequence"/>
</dbReference>